<feature type="domain" description="IraD/Gp25-like" evidence="1">
    <location>
        <begin position="39"/>
        <end position="143"/>
    </location>
</feature>
<dbReference type="RefSeq" id="WP_185706608.1">
    <property type="nucleotide sequence ID" value="NZ_JAAXCY010000005.1"/>
</dbReference>
<dbReference type="AlphaFoldDB" id="A0A7X1AMA1"/>
<name>A0A7X1AMA1_9PSED</name>
<evidence type="ECO:0000313" key="2">
    <source>
        <dbReference type="EMBL" id="MBC2381214.1"/>
    </source>
</evidence>
<accession>A0A7X1AMA1</accession>
<dbReference type="InterPro" id="IPR007048">
    <property type="entry name" value="IraD/Gp25-like"/>
</dbReference>
<keyword evidence="5" id="KW-1185">Reference proteome</keyword>
<proteinExistence type="predicted"/>
<dbReference type="InterPro" id="IPR053176">
    <property type="entry name" value="T6SS_TssE1-like"/>
</dbReference>
<dbReference type="NCBIfam" id="TIGR03357">
    <property type="entry name" value="VI_zyme"/>
    <property type="match status" value="1"/>
</dbReference>
<evidence type="ECO:0000313" key="3">
    <source>
        <dbReference type="EMBL" id="MBC2407203.1"/>
    </source>
</evidence>
<dbReference type="EMBL" id="JAAXCZ010000004">
    <property type="protein sequence ID" value="MBC2381214.1"/>
    <property type="molecule type" value="Genomic_DNA"/>
</dbReference>
<evidence type="ECO:0000313" key="5">
    <source>
        <dbReference type="Proteomes" id="UP000534677"/>
    </source>
</evidence>
<organism evidence="3 4">
    <name type="scientific">Pseudomonas cremoris</name>
    <dbReference type="NCBI Taxonomy" id="2724178"/>
    <lineage>
        <taxon>Bacteria</taxon>
        <taxon>Pseudomonadati</taxon>
        <taxon>Pseudomonadota</taxon>
        <taxon>Gammaproteobacteria</taxon>
        <taxon>Pseudomonadales</taxon>
        <taxon>Pseudomonadaceae</taxon>
        <taxon>Pseudomonas</taxon>
    </lineage>
</organism>
<gene>
    <name evidence="3" type="primary">tssE</name>
    <name evidence="2" type="ORF">HF209_09675</name>
    <name evidence="3" type="ORF">HF257_14415</name>
</gene>
<dbReference type="PANTHER" id="PTHR38595:SF1">
    <property type="entry name" value="TYPE VI SECRETION SYSTEM COMPONENT TSSE1"/>
    <property type="match status" value="1"/>
</dbReference>
<protein>
    <submittedName>
        <fullName evidence="3">Type VI secretion system baseplate subunit TssE</fullName>
    </submittedName>
</protein>
<dbReference type="InterPro" id="IPR017737">
    <property type="entry name" value="TssE1-like"/>
</dbReference>
<dbReference type="Proteomes" id="UP000520513">
    <property type="component" value="Unassembled WGS sequence"/>
</dbReference>
<evidence type="ECO:0000259" key="1">
    <source>
        <dbReference type="Pfam" id="PF04965"/>
    </source>
</evidence>
<evidence type="ECO:0000313" key="4">
    <source>
        <dbReference type="Proteomes" id="UP000520513"/>
    </source>
</evidence>
<dbReference type="PANTHER" id="PTHR38595">
    <property type="entry name" value="CYTOPLASMIC PROTEIN-RELATED"/>
    <property type="match status" value="1"/>
</dbReference>
<dbReference type="EMBL" id="JAAXCY010000005">
    <property type="protein sequence ID" value="MBC2407203.1"/>
    <property type="molecule type" value="Genomic_DNA"/>
</dbReference>
<dbReference type="Pfam" id="PF04965">
    <property type="entry name" value="GPW_gp25"/>
    <property type="match status" value="1"/>
</dbReference>
<dbReference type="Proteomes" id="UP000534677">
    <property type="component" value="Unassembled WGS sequence"/>
</dbReference>
<dbReference type="SUPFAM" id="SSF160719">
    <property type="entry name" value="gpW/gp25-like"/>
    <property type="match status" value="1"/>
</dbReference>
<reference evidence="4 5" key="1">
    <citation type="submission" date="2020-04" db="EMBL/GenBank/DDBJ databases">
        <title>Pseudomonas crami sp. nov., a novel proteolytic bacterial species isolated from cream.</title>
        <authorList>
            <person name="Hofmann K."/>
            <person name="Woller A."/>
            <person name="Huptas C."/>
            <person name="Wenning M."/>
            <person name="Scherer S."/>
            <person name="Doll E.V."/>
        </authorList>
    </citation>
    <scope>NUCLEOTIDE SEQUENCE [LARGE SCALE GENOMIC DNA]</scope>
    <source>
        <strain evidence="2 5">WS 5096</strain>
        <strain evidence="3 4">WS 5106</strain>
    </source>
</reference>
<sequence>MGELTSRERLQPSLLDRLSDDDREQVVEPRDKRVLSMRDLRKAVLRDLGWLLNSSSLGSFRDLSAYPLASQSVLNFGLLDLAGKTAAGLDREALGRRIRQAIWDFEPRILRDSVRVIPVAPSGKAAGPNQMAFEIHGELWGQPLPERLYLKTELDLEAGEARLFDIETRDVR</sequence>
<comment type="caution">
    <text evidence="3">The sequence shown here is derived from an EMBL/GenBank/DDBJ whole genome shotgun (WGS) entry which is preliminary data.</text>
</comment>